<evidence type="ECO:0000256" key="3">
    <source>
        <dbReference type="SAM" id="SignalP"/>
    </source>
</evidence>
<keyword evidence="2" id="KW-1133">Transmembrane helix</keyword>
<dbReference type="RefSeq" id="XP_022577460.1">
    <property type="nucleotide sequence ID" value="XM_022725188.1"/>
</dbReference>
<dbReference type="AlphaFoldDB" id="A0A1L9S711"/>
<keyword evidence="2" id="KW-0472">Membrane</keyword>
<gene>
    <name evidence="4" type="ORF">ASPZODRAFT_146518</name>
</gene>
<feature type="compositionally biased region" description="Polar residues" evidence="1">
    <location>
        <begin position="313"/>
        <end position="325"/>
    </location>
</feature>
<organism evidence="4 5">
    <name type="scientific">Penicilliopsis zonata CBS 506.65</name>
    <dbReference type="NCBI Taxonomy" id="1073090"/>
    <lineage>
        <taxon>Eukaryota</taxon>
        <taxon>Fungi</taxon>
        <taxon>Dikarya</taxon>
        <taxon>Ascomycota</taxon>
        <taxon>Pezizomycotina</taxon>
        <taxon>Eurotiomycetes</taxon>
        <taxon>Eurotiomycetidae</taxon>
        <taxon>Eurotiales</taxon>
        <taxon>Aspergillaceae</taxon>
        <taxon>Penicilliopsis</taxon>
    </lineage>
</organism>
<dbReference type="OrthoDB" id="4065319at2759"/>
<proteinExistence type="predicted"/>
<keyword evidence="2" id="KW-0812">Transmembrane</keyword>
<evidence type="ECO:0000256" key="1">
    <source>
        <dbReference type="SAM" id="MobiDB-lite"/>
    </source>
</evidence>
<protein>
    <recommendedName>
        <fullName evidence="6">REJ domain-containing protein</fullName>
    </recommendedName>
</protein>
<feature type="chain" id="PRO_5012047141" description="REJ domain-containing protein" evidence="3">
    <location>
        <begin position="31"/>
        <end position="350"/>
    </location>
</feature>
<reference evidence="5" key="1">
    <citation type="journal article" date="2017" name="Genome Biol.">
        <title>Comparative genomics reveals high biological diversity and specific adaptations in the industrially and medically important fungal genus Aspergillus.</title>
        <authorList>
            <person name="de Vries R.P."/>
            <person name="Riley R."/>
            <person name="Wiebenga A."/>
            <person name="Aguilar-Osorio G."/>
            <person name="Amillis S."/>
            <person name="Uchima C.A."/>
            <person name="Anderluh G."/>
            <person name="Asadollahi M."/>
            <person name="Askin M."/>
            <person name="Barry K."/>
            <person name="Battaglia E."/>
            <person name="Bayram O."/>
            <person name="Benocci T."/>
            <person name="Braus-Stromeyer S.A."/>
            <person name="Caldana C."/>
            <person name="Canovas D."/>
            <person name="Cerqueira G.C."/>
            <person name="Chen F."/>
            <person name="Chen W."/>
            <person name="Choi C."/>
            <person name="Clum A."/>
            <person name="Dos Santos R.A."/>
            <person name="Damasio A.R."/>
            <person name="Diallinas G."/>
            <person name="Emri T."/>
            <person name="Fekete E."/>
            <person name="Flipphi M."/>
            <person name="Freyberg S."/>
            <person name="Gallo A."/>
            <person name="Gournas C."/>
            <person name="Habgood R."/>
            <person name="Hainaut M."/>
            <person name="Harispe M.L."/>
            <person name="Henrissat B."/>
            <person name="Hilden K.S."/>
            <person name="Hope R."/>
            <person name="Hossain A."/>
            <person name="Karabika E."/>
            <person name="Karaffa L."/>
            <person name="Karanyi Z."/>
            <person name="Krasevec N."/>
            <person name="Kuo A."/>
            <person name="Kusch H."/>
            <person name="LaButti K."/>
            <person name="Lagendijk E.L."/>
            <person name="Lapidus A."/>
            <person name="Levasseur A."/>
            <person name="Lindquist E."/>
            <person name="Lipzen A."/>
            <person name="Logrieco A.F."/>
            <person name="MacCabe A."/>
            <person name="Maekelae M.R."/>
            <person name="Malavazi I."/>
            <person name="Melin P."/>
            <person name="Meyer V."/>
            <person name="Mielnichuk N."/>
            <person name="Miskei M."/>
            <person name="Molnar A.P."/>
            <person name="Mule G."/>
            <person name="Ngan C.Y."/>
            <person name="Orejas M."/>
            <person name="Orosz E."/>
            <person name="Ouedraogo J.P."/>
            <person name="Overkamp K.M."/>
            <person name="Park H.-S."/>
            <person name="Perrone G."/>
            <person name="Piumi F."/>
            <person name="Punt P.J."/>
            <person name="Ram A.F."/>
            <person name="Ramon A."/>
            <person name="Rauscher S."/>
            <person name="Record E."/>
            <person name="Riano-Pachon D.M."/>
            <person name="Robert V."/>
            <person name="Roehrig J."/>
            <person name="Ruller R."/>
            <person name="Salamov A."/>
            <person name="Salih N.S."/>
            <person name="Samson R.A."/>
            <person name="Sandor E."/>
            <person name="Sanguinetti M."/>
            <person name="Schuetze T."/>
            <person name="Sepcic K."/>
            <person name="Shelest E."/>
            <person name="Sherlock G."/>
            <person name="Sophianopoulou V."/>
            <person name="Squina F.M."/>
            <person name="Sun H."/>
            <person name="Susca A."/>
            <person name="Todd R.B."/>
            <person name="Tsang A."/>
            <person name="Unkles S.E."/>
            <person name="van de Wiele N."/>
            <person name="van Rossen-Uffink D."/>
            <person name="Oliveira J.V."/>
            <person name="Vesth T.C."/>
            <person name="Visser J."/>
            <person name="Yu J.-H."/>
            <person name="Zhou M."/>
            <person name="Andersen M.R."/>
            <person name="Archer D.B."/>
            <person name="Baker S.E."/>
            <person name="Benoit I."/>
            <person name="Brakhage A.A."/>
            <person name="Braus G.H."/>
            <person name="Fischer R."/>
            <person name="Frisvad J.C."/>
            <person name="Goldman G.H."/>
            <person name="Houbraken J."/>
            <person name="Oakley B."/>
            <person name="Pocsi I."/>
            <person name="Scazzocchio C."/>
            <person name="Seiboth B."/>
            <person name="vanKuyk P.A."/>
            <person name="Wortman J."/>
            <person name="Dyer P.S."/>
            <person name="Grigoriev I.V."/>
        </authorList>
    </citation>
    <scope>NUCLEOTIDE SEQUENCE [LARGE SCALE GENOMIC DNA]</scope>
    <source>
        <strain evidence="5">CBS 506.65</strain>
    </source>
</reference>
<evidence type="ECO:0000313" key="5">
    <source>
        <dbReference type="Proteomes" id="UP000184188"/>
    </source>
</evidence>
<sequence length="350" mass="36172">MVLLSFGRRGAQRPLLLLFLLFALLSVARATTTSETTSTETTATTTSTESTASTTTTATAAASTTDDLPSLSTSTSTTDAATTGSSTLPTLSSSSTTTSSSSSTTTYPVITVPPTADAPYMRKTKIPEGTVFIAVGAALGLIGLSVLAWRALVAWSVNRSVRRAAMMQSQESKRLLRSKKKSGVYSATAATMSLDKLGPGARSSHRASHRASRVPSTHSGLFYSPTAGTGMHTAGNRGSGYLPAGYYTATNAAAPGGGQTNNPQPFSPPPLSPMGPTSQGYTRTRSGPSPPQSPLLSPTGGHESAYNRHSHVGASTSSLNLNSPPQGRAPSAYLEDLFDGHTPSPDPHHR</sequence>
<name>A0A1L9S711_9EURO</name>
<feature type="compositionally biased region" description="Low complexity" evidence="1">
    <location>
        <begin position="33"/>
        <end position="106"/>
    </location>
</feature>
<dbReference type="VEuPathDB" id="FungiDB:ASPZODRAFT_146518"/>
<dbReference type="InterPro" id="IPR051009">
    <property type="entry name" value="PRM"/>
</dbReference>
<dbReference type="GeneID" id="34611653"/>
<dbReference type="EMBL" id="KV878355">
    <property type="protein sequence ID" value="OJJ42950.1"/>
    <property type="molecule type" value="Genomic_DNA"/>
</dbReference>
<feature type="signal peptide" evidence="3">
    <location>
        <begin position="1"/>
        <end position="30"/>
    </location>
</feature>
<keyword evidence="3" id="KW-0732">Signal</keyword>
<evidence type="ECO:0000256" key="2">
    <source>
        <dbReference type="SAM" id="Phobius"/>
    </source>
</evidence>
<feature type="transmembrane region" description="Helical" evidence="2">
    <location>
        <begin position="131"/>
        <end position="157"/>
    </location>
</feature>
<dbReference type="PANTHER" id="PTHR36089:SF1">
    <property type="entry name" value="CHITIN SYNTHASE 3 COMPLEX PROTEIN CSI2-RELATED"/>
    <property type="match status" value="1"/>
</dbReference>
<keyword evidence="5" id="KW-1185">Reference proteome</keyword>
<accession>A0A1L9S711</accession>
<feature type="region of interest" description="Disordered" evidence="1">
    <location>
        <begin position="33"/>
        <end position="114"/>
    </location>
</feature>
<feature type="compositionally biased region" description="Basic residues" evidence="1">
    <location>
        <begin position="203"/>
        <end position="212"/>
    </location>
</feature>
<feature type="region of interest" description="Disordered" evidence="1">
    <location>
        <begin position="195"/>
        <end position="221"/>
    </location>
</feature>
<dbReference type="PANTHER" id="PTHR36089">
    <property type="entry name" value="CHITIN SYNTHASE 3 COMPLEX PROTEIN CSI2-RELATED"/>
    <property type="match status" value="1"/>
</dbReference>
<evidence type="ECO:0008006" key="6">
    <source>
        <dbReference type="Google" id="ProtNLM"/>
    </source>
</evidence>
<dbReference type="GO" id="GO:0000324">
    <property type="term" value="C:fungal-type vacuole"/>
    <property type="evidence" value="ECO:0007669"/>
    <property type="project" value="TreeGrafter"/>
</dbReference>
<evidence type="ECO:0000313" key="4">
    <source>
        <dbReference type="EMBL" id="OJJ42950.1"/>
    </source>
</evidence>
<feature type="region of interest" description="Disordered" evidence="1">
    <location>
        <begin position="253"/>
        <end position="350"/>
    </location>
</feature>
<dbReference type="Proteomes" id="UP000184188">
    <property type="component" value="Unassembled WGS sequence"/>
</dbReference>